<dbReference type="GO" id="GO:0008841">
    <property type="term" value="F:dihydrofolate synthase activity"/>
    <property type="evidence" value="ECO:0007669"/>
    <property type="project" value="TreeGrafter"/>
</dbReference>
<dbReference type="Gene3D" id="3.40.1190.10">
    <property type="entry name" value="Mur-like, catalytic domain"/>
    <property type="match status" value="1"/>
</dbReference>
<evidence type="ECO:0000256" key="6">
    <source>
        <dbReference type="ARBA" id="ARBA00022741"/>
    </source>
</evidence>
<dbReference type="Proteomes" id="UP000824041">
    <property type="component" value="Unassembled WGS sequence"/>
</dbReference>
<reference evidence="14" key="1">
    <citation type="journal article" date="2021" name="PeerJ">
        <title>Extensive microbial diversity within the chicken gut microbiome revealed by metagenomics and culture.</title>
        <authorList>
            <person name="Gilroy R."/>
            <person name="Ravi A."/>
            <person name="Getino M."/>
            <person name="Pursley I."/>
            <person name="Horton D.L."/>
            <person name="Alikhan N.F."/>
            <person name="Baker D."/>
            <person name="Gharbi K."/>
            <person name="Hall N."/>
            <person name="Watson M."/>
            <person name="Adriaenssens E.M."/>
            <person name="Foster-Nyarko E."/>
            <person name="Jarju S."/>
            <person name="Secka A."/>
            <person name="Antonio M."/>
            <person name="Oren A."/>
            <person name="Chaudhuri R.R."/>
            <person name="La Ragione R."/>
            <person name="Hildebrand F."/>
            <person name="Pallen M.J."/>
        </authorList>
    </citation>
    <scope>NUCLEOTIDE SEQUENCE</scope>
    <source>
        <strain evidence="14">14324</strain>
    </source>
</reference>
<evidence type="ECO:0000256" key="9">
    <source>
        <dbReference type="ARBA" id="ARBA00030592"/>
    </source>
</evidence>
<feature type="domain" description="Mur ligase C-terminal" evidence="12">
    <location>
        <begin position="292"/>
        <end position="412"/>
    </location>
</feature>
<dbReference type="Pfam" id="PF02875">
    <property type="entry name" value="Mur_ligase_C"/>
    <property type="match status" value="1"/>
</dbReference>
<dbReference type="InterPro" id="IPR018109">
    <property type="entry name" value="Folylpolyglutamate_synth_CS"/>
</dbReference>
<organism evidence="14 15">
    <name type="scientific">Candidatus Blautia faecigallinarum</name>
    <dbReference type="NCBI Taxonomy" id="2838488"/>
    <lineage>
        <taxon>Bacteria</taxon>
        <taxon>Bacillati</taxon>
        <taxon>Bacillota</taxon>
        <taxon>Clostridia</taxon>
        <taxon>Lachnospirales</taxon>
        <taxon>Lachnospiraceae</taxon>
        <taxon>Blautia</taxon>
    </lineage>
</organism>
<dbReference type="InterPro" id="IPR001645">
    <property type="entry name" value="Folylpolyglutamate_synth"/>
</dbReference>
<evidence type="ECO:0000256" key="2">
    <source>
        <dbReference type="ARBA" id="ARBA00008276"/>
    </source>
</evidence>
<evidence type="ECO:0000256" key="7">
    <source>
        <dbReference type="ARBA" id="ARBA00022840"/>
    </source>
</evidence>
<comment type="caution">
    <text evidence="14">The sequence shown here is derived from an EMBL/GenBank/DDBJ whole genome shotgun (WGS) entry which is preliminary data.</text>
</comment>
<comment type="cofactor">
    <cofactor evidence="1">
        <name>Mg(2+)</name>
        <dbReference type="ChEBI" id="CHEBI:18420"/>
    </cofactor>
</comment>
<gene>
    <name evidence="14" type="ORF">IAA21_11415</name>
</gene>
<dbReference type="PROSITE" id="PS01012">
    <property type="entry name" value="FOLYLPOLYGLU_SYNT_2"/>
    <property type="match status" value="1"/>
</dbReference>
<dbReference type="Pfam" id="PF08245">
    <property type="entry name" value="Mur_ligase_M"/>
    <property type="match status" value="1"/>
</dbReference>
<evidence type="ECO:0000313" key="15">
    <source>
        <dbReference type="Proteomes" id="UP000824041"/>
    </source>
</evidence>
<evidence type="ECO:0000256" key="5">
    <source>
        <dbReference type="ARBA" id="ARBA00022723"/>
    </source>
</evidence>
<comment type="catalytic activity">
    <reaction evidence="10">
        <text>(6S)-5,6,7,8-tetrahydrofolyl-(gamma-L-Glu)(n) + L-glutamate + ATP = (6S)-5,6,7,8-tetrahydrofolyl-(gamma-L-Glu)(n+1) + ADP + phosphate + H(+)</text>
        <dbReference type="Rhea" id="RHEA:10580"/>
        <dbReference type="Rhea" id="RHEA-COMP:14738"/>
        <dbReference type="Rhea" id="RHEA-COMP:14740"/>
        <dbReference type="ChEBI" id="CHEBI:15378"/>
        <dbReference type="ChEBI" id="CHEBI:29985"/>
        <dbReference type="ChEBI" id="CHEBI:30616"/>
        <dbReference type="ChEBI" id="CHEBI:43474"/>
        <dbReference type="ChEBI" id="CHEBI:141005"/>
        <dbReference type="ChEBI" id="CHEBI:456216"/>
        <dbReference type="EC" id="6.3.2.17"/>
    </reaction>
</comment>
<dbReference type="InterPro" id="IPR004101">
    <property type="entry name" value="Mur_ligase_C"/>
</dbReference>
<comment type="similarity">
    <text evidence="2 11">Belongs to the folylpolyglutamate synthase family.</text>
</comment>
<dbReference type="EMBL" id="DXBU01000152">
    <property type="protein sequence ID" value="HIZ23384.1"/>
    <property type="molecule type" value="Genomic_DNA"/>
</dbReference>
<dbReference type="FunFam" id="3.40.1190.10:FF:000011">
    <property type="entry name" value="Folylpolyglutamate synthase/dihydrofolate synthase"/>
    <property type="match status" value="1"/>
</dbReference>
<keyword evidence="7 11" id="KW-0067">ATP-binding</keyword>
<sequence length="431" mass="47663">MDYRQSRAYIEDAQKYGSVLGLDNMREMMRRLGDPQDTLKYVHVAGTNGKGSVIAYLYSVLSEAGYRVGRYISPAIYSYRERMETAGNPVGREQFAGYVTRIADVIENMTKAGLPHPTPFEIETAVAFLFFAEEKCDLVLLEVGMGGNLDATNMIRNTLAAVIAPVGMDHQEFLGNTLKEIAQKKAGIIKPGCAVISAPQEEPAEEAVREEAKKQGAVLHLVRRDKAAVISRELLCQDFLYEGEKYRITLPGDHQIVNALTALETLKCLEGMGFPVSLAEKKTGLAAARWPGRLSVIKNEPLFVVDGAHNPAAALALIEAVKQYFSGRTIYYIIGMFKDKDYRQVLKLTCPYAKKIFTIQTPGNPRALPAEDLAREAKRWHPDTEAAASIEEAVDKALKAAKKQDVILAFGSLSFLGEITKIVETQEEKNR</sequence>
<keyword evidence="4 11" id="KW-0436">Ligase</keyword>
<evidence type="ECO:0000256" key="10">
    <source>
        <dbReference type="ARBA" id="ARBA00047493"/>
    </source>
</evidence>
<evidence type="ECO:0000259" key="12">
    <source>
        <dbReference type="Pfam" id="PF02875"/>
    </source>
</evidence>
<dbReference type="AlphaFoldDB" id="A0A9D2IUA6"/>
<dbReference type="InterPro" id="IPR013221">
    <property type="entry name" value="Mur_ligase_cen"/>
</dbReference>
<evidence type="ECO:0000256" key="3">
    <source>
        <dbReference type="ARBA" id="ARBA00013025"/>
    </source>
</evidence>
<dbReference type="SUPFAM" id="SSF53623">
    <property type="entry name" value="MurD-like peptide ligases, catalytic domain"/>
    <property type="match status" value="1"/>
</dbReference>
<keyword evidence="5" id="KW-0479">Metal-binding</keyword>
<accession>A0A9D2IUA6</accession>
<keyword evidence="6 11" id="KW-0547">Nucleotide-binding</keyword>
<feature type="domain" description="Mur ligase central" evidence="13">
    <location>
        <begin position="44"/>
        <end position="263"/>
    </location>
</feature>
<evidence type="ECO:0000256" key="11">
    <source>
        <dbReference type="PIRNR" id="PIRNR001563"/>
    </source>
</evidence>
<dbReference type="GO" id="GO:0005524">
    <property type="term" value="F:ATP binding"/>
    <property type="evidence" value="ECO:0007669"/>
    <property type="project" value="UniProtKB-KW"/>
</dbReference>
<dbReference type="PANTHER" id="PTHR11136:SF0">
    <property type="entry name" value="DIHYDROFOLATE SYNTHETASE-RELATED"/>
    <property type="match status" value="1"/>
</dbReference>
<dbReference type="PIRSF" id="PIRSF001563">
    <property type="entry name" value="Folylpolyglu_synth"/>
    <property type="match status" value="1"/>
</dbReference>
<dbReference type="Gene3D" id="3.90.190.20">
    <property type="entry name" value="Mur ligase, C-terminal domain"/>
    <property type="match status" value="1"/>
</dbReference>
<proteinExistence type="inferred from homology"/>
<dbReference type="GO" id="GO:0004326">
    <property type="term" value="F:tetrahydrofolylpolyglutamate synthase activity"/>
    <property type="evidence" value="ECO:0007669"/>
    <property type="project" value="UniProtKB-EC"/>
</dbReference>
<evidence type="ECO:0000259" key="13">
    <source>
        <dbReference type="Pfam" id="PF08245"/>
    </source>
</evidence>
<reference evidence="14" key="2">
    <citation type="submission" date="2021-04" db="EMBL/GenBank/DDBJ databases">
        <authorList>
            <person name="Gilroy R."/>
        </authorList>
    </citation>
    <scope>NUCLEOTIDE SEQUENCE</scope>
    <source>
        <strain evidence="14">14324</strain>
    </source>
</reference>
<dbReference type="InterPro" id="IPR036565">
    <property type="entry name" value="Mur-like_cat_sf"/>
</dbReference>
<dbReference type="GO" id="GO:0046872">
    <property type="term" value="F:metal ion binding"/>
    <property type="evidence" value="ECO:0007669"/>
    <property type="project" value="UniProtKB-KW"/>
</dbReference>
<keyword evidence="8" id="KW-0460">Magnesium</keyword>
<dbReference type="PROSITE" id="PS01011">
    <property type="entry name" value="FOLYLPOLYGLU_SYNT_1"/>
    <property type="match status" value="1"/>
</dbReference>
<evidence type="ECO:0000256" key="1">
    <source>
        <dbReference type="ARBA" id="ARBA00001946"/>
    </source>
</evidence>
<dbReference type="EC" id="6.3.2.17" evidence="3"/>
<name>A0A9D2IUA6_9FIRM</name>
<dbReference type="GO" id="GO:0005737">
    <property type="term" value="C:cytoplasm"/>
    <property type="evidence" value="ECO:0007669"/>
    <property type="project" value="TreeGrafter"/>
</dbReference>
<dbReference type="SUPFAM" id="SSF53244">
    <property type="entry name" value="MurD-like peptide ligases, peptide-binding domain"/>
    <property type="match status" value="1"/>
</dbReference>
<evidence type="ECO:0000313" key="14">
    <source>
        <dbReference type="EMBL" id="HIZ23384.1"/>
    </source>
</evidence>
<evidence type="ECO:0000256" key="8">
    <source>
        <dbReference type="ARBA" id="ARBA00022842"/>
    </source>
</evidence>
<protein>
    <recommendedName>
        <fullName evidence="3">tetrahydrofolate synthase</fullName>
        <ecNumber evidence="3">6.3.2.17</ecNumber>
    </recommendedName>
    <alternativeName>
        <fullName evidence="9">Tetrahydrofolylpolyglutamate synthase</fullName>
    </alternativeName>
</protein>
<dbReference type="NCBIfam" id="TIGR01499">
    <property type="entry name" value="folC"/>
    <property type="match status" value="1"/>
</dbReference>
<evidence type="ECO:0000256" key="4">
    <source>
        <dbReference type="ARBA" id="ARBA00022598"/>
    </source>
</evidence>
<dbReference type="PANTHER" id="PTHR11136">
    <property type="entry name" value="FOLYLPOLYGLUTAMATE SYNTHASE-RELATED"/>
    <property type="match status" value="1"/>
</dbReference>
<dbReference type="InterPro" id="IPR036615">
    <property type="entry name" value="Mur_ligase_C_dom_sf"/>
</dbReference>